<dbReference type="Proteomes" id="UP000095621">
    <property type="component" value="Unassembled WGS sequence"/>
</dbReference>
<evidence type="ECO:0000256" key="1">
    <source>
        <dbReference type="ARBA" id="ARBA00004141"/>
    </source>
</evidence>
<evidence type="ECO:0000256" key="4">
    <source>
        <dbReference type="ARBA" id="ARBA00022989"/>
    </source>
</evidence>
<keyword evidence="5 6" id="KW-0472">Membrane</keyword>
<dbReference type="EMBL" id="CZBU01000005">
    <property type="protein sequence ID" value="CUQ78878.1"/>
    <property type="molecule type" value="Genomic_DNA"/>
</dbReference>
<accession>A0A174Z3Y6</accession>
<feature type="transmembrane region" description="Helical" evidence="6">
    <location>
        <begin position="273"/>
        <end position="294"/>
    </location>
</feature>
<evidence type="ECO:0000256" key="5">
    <source>
        <dbReference type="ARBA" id="ARBA00023136"/>
    </source>
</evidence>
<gene>
    <name evidence="7" type="ORF">ERS852490_02530</name>
</gene>
<evidence type="ECO:0000256" key="2">
    <source>
        <dbReference type="ARBA" id="ARBA00009773"/>
    </source>
</evidence>
<dbReference type="RefSeq" id="WP_055216283.1">
    <property type="nucleotide sequence ID" value="NZ_CZBU01000005.1"/>
</dbReference>
<dbReference type="GO" id="GO:0055085">
    <property type="term" value="P:transmembrane transport"/>
    <property type="evidence" value="ECO:0007669"/>
    <property type="project" value="TreeGrafter"/>
</dbReference>
<keyword evidence="3 6" id="KW-0812">Transmembrane</keyword>
<dbReference type="InterPro" id="IPR002549">
    <property type="entry name" value="AI-2E-like"/>
</dbReference>
<comment type="subcellular location">
    <subcellularLocation>
        <location evidence="1">Membrane</location>
        <topology evidence="1">Multi-pass membrane protein</topology>
    </subcellularLocation>
</comment>
<evidence type="ECO:0000313" key="8">
    <source>
        <dbReference type="Proteomes" id="UP000095621"/>
    </source>
</evidence>
<feature type="transmembrane region" description="Helical" evidence="6">
    <location>
        <begin position="215"/>
        <end position="238"/>
    </location>
</feature>
<dbReference type="AlphaFoldDB" id="A0A174Z3Y6"/>
<organism evidence="7 8">
    <name type="scientific">Lachnospira eligens</name>
    <dbReference type="NCBI Taxonomy" id="39485"/>
    <lineage>
        <taxon>Bacteria</taxon>
        <taxon>Bacillati</taxon>
        <taxon>Bacillota</taxon>
        <taxon>Clostridia</taxon>
        <taxon>Lachnospirales</taxon>
        <taxon>Lachnospiraceae</taxon>
        <taxon>Lachnospira</taxon>
    </lineage>
</organism>
<feature type="transmembrane region" description="Helical" evidence="6">
    <location>
        <begin position="66"/>
        <end position="91"/>
    </location>
</feature>
<dbReference type="PANTHER" id="PTHR21716:SF68">
    <property type="entry name" value="TRANSPORT PROTEIN YTVI-RELATED"/>
    <property type="match status" value="1"/>
</dbReference>
<proteinExistence type="inferred from homology"/>
<evidence type="ECO:0000256" key="6">
    <source>
        <dbReference type="SAM" id="Phobius"/>
    </source>
</evidence>
<feature type="transmembrane region" description="Helical" evidence="6">
    <location>
        <begin position="314"/>
        <end position="347"/>
    </location>
</feature>
<comment type="similarity">
    <text evidence="2">Belongs to the autoinducer-2 exporter (AI-2E) (TC 2.A.86) family.</text>
</comment>
<dbReference type="Pfam" id="PF01594">
    <property type="entry name" value="AI-2E_transport"/>
    <property type="match status" value="1"/>
</dbReference>
<keyword evidence="4 6" id="KW-1133">Transmembrane helix</keyword>
<dbReference type="PANTHER" id="PTHR21716">
    <property type="entry name" value="TRANSMEMBRANE PROTEIN"/>
    <property type="match status" value="1"/>
</dbReference>
<evidence type="ECO:0000256" key="3">
    <source>
        <dbReference type="ARBA" id="ARBA00022692"/>
    </source>
</evidence>
<evidence type="ECO:0000313" key="7">
    <source>
        <dbReference type="EMBL" id="CUQ78878.1"/>
    </source>
</evidence>
<feature type="transmembrane region" description="Helical" evidence="6">
    <location>
        <begin position="12"/>
        <end position="29"/>
    </location>
</feature>
<protein>
    <submittedName>
        <fullName evidence="7">Sporulation integral membrane protein YtvI</fullName>
    </submittedName>
</protein>
<reference evidence="7 8" key="1">
    <citation type="submission" date="2015-09" db="EMBL/GenBank/DDBJ databases">
        <authorList>
            <consortium name="Pathogen Informatics"/>
        </authorList>
    </citation>
    <scope>NUCLEOTIDE SEQUENCE [LARGE SCALE GENOMIC DNA]</scope>
    <source>
        <strain evidence="7 8">2789STDY5834875</strain>
    </source>
</reference>
<name>A0A174Z3Y6_9FIRM</name>
<feature type="transmembrane region" description="Helical" evidence="6">
    <location>
        <begin position="244"/>
        <end position="266"/>
    </location>
</feature>
<dbReference type="OrthoDB" id="9774361at2"/>
<feature type="transmembrane region" description="Helical" evidence="6">
    <location>
        <begin position="161"/>
        <end position="184"/>
    </location>
</feature>
<dbReference type="GO" id="GO:0016020">
    <property type="term" value="C:membrane"/>
    <property type="evidence" value="ECO:0007669"/>
    <property type="project" value="UniProtKB-SubCell"/>
</dbReference>
<sequence length="356" mass="39929">MGENVWDFRKRLTLLLASAVIIAVVFFIFKVLFYYVWPFMLAFCFAVLLQKPIVGLAKLLREKKTLAASIVVTMVTLIIFSVLLYVGYMAFRELKDFIANFDENINSLDGQFKLVCCRIDGWIKLKEGCSYAFFEKCKGIIIDGDGQQMFFTIMRKHSVPVITWCVMAVAGLVVCFIGTIYAAAGIEKYRSWRENTIFKDEVGAVHVGLRNLINVYFRVQLIIMSINIVVCSTAFLMIGNPYAVLLGVLTGIIDALPIFGTGTVLIPWAVGSLLFGHVKNAVILVVLYIVTYFVREIMESKCMGDRMGIAPFTMLAVIYIGILVYGVTGFILGPISYCIIKALVLYLKSILEHDKL</sequence>